<protein>
    <submittedName>
        <fullName evidence="1">Uncharacterized protein</fullName>
    </submittedName>
</protein>
<feature type="non-terminal residue" evidence="1">
    <location>
        <position position="1"/>
    </location>
</feature>
<accession>A0A0F9R6E6</accession>
<name>A0A0F9R6E6_9ZZZZ</name>
<sequence>RTRKFKMFFLDAKGIFSRARRRYPDGMDLPLTLRGISKARLGSS</sequence>
<proteinExistence type="predicted"/>
<gene>
    <name evidence="1" type="ORF">LCGC14_0688830</name>
</gene>
<dbReference type="EMBL" id="LAZR01001424">
    <property type="protein sequence ID" value="KKN44852.1"/>
    <property type="molecule type" value="Genomic_DNA"/>
</dbReference>
<dbReference type="AlphaFoldDB" id="A0A0F9R6E6"/>
<comment type="caution">
    <text evidence="1">The sequence shown here is derived from an EMBL/GenBank/DDBJ whole genome shotgun (WGS) entry which is preliminary data.</text>
</comment>
<reference evidence="1" key="1">
    <citation type="journal article" date="2015" name="Nature">
        <title>Complex archaea that bridge the gap between prokaryotes and eukaryotes.</title>
        <authorList>
            <person name="Spang A."/>
            <person name="Saw J.H."/>
            <person name="Jorgensen S.L."/>
            <person name="Zaremba-Niedzwiedzka K."/>
            <person name="Martijn J."/>
            <person name="Lind A.E."/>
            <person name="van Eijk R."/>
            <person name="Schleper C."/>
            <person name="Guy L."/>
            <person name="Ettema T.J."/>
        </authorList>
    </citation>
    <scope>NUCLEOTIDE SEQUENCE</scope>
</reference>
<evidence type="ECO:0000313" key="1">
    <source>
        <dbReference type="EMBL" id="KKN44852.1"/>
    </source>
</evidence>
<organism evidence="1">
    <name type="scientific">marine sediment metagenome</name>
    <dbReference type="NCBI Taxonomy" id="412755"/>
    <lineage>
        <taxon>unclassified sequences</taxon>
        <taxon>metagenomes</taxon>
        <taxon>ecological metagenomes</taxon>
    </lineage>
</organism>